<comment type="caution">
    <text evidence="2">The sequence shown here is derived from an EMBL/GenBank/DDBJ whole genome shotgun (WGS) entry which is preliminary data.</text>
</comment>
<feature type="transmembrane region" description="Helical" evidence="1">
    <location>
        <begin position="161"/>
        <end position="184"/>
    </location>
</feature>
<dbReference type="RefSeq" id="WP_118767798.1">
    <property type="nucleotide sequence ID" value="NZ_QWKP01000209.1"/>
</dbReference>
<evidence type="ECO:0000256" key="1">
    <source>
        <dbReference type="SAM" id="Phobius"/>
    </source>
</evidence>
<dbReference type="InterPro" id="IPR043148">
    <property type="entry name" value="TagF_C"/>
</dbReference>
<evidence type="ECO:0000313" key="2">
    <source>
        <dbReference type="EMBL" id="RHA38889.1"/>
    </source>
</evidence>
<keyword evidence="1" id="KW-0472">Membrane</keyword>
<accession>A0A413RJP0</accession>
<dbReference type="InterPro" id="IPR007554">
    <property type="entry name" value="Glycerophosphate_synth"/>
</dbReference>
<keyword evidence="3" id="KW-1185">Reference proteome</keyword>
<keyword evidence="2" id="KW-0808">Transferase</keyword>
<sequence>MTEETSGTIKGEGEAGTDPVVATTASSVPFWRRVLGAGFWPVLVNASAVACALVTIAGGSTGLALTLAGFSVLGVLSRIRWKGVLSRTQASPLGAWTTATSSLLLAVASATSRHDVGDLVWVALVAVLVSVVVGPTLRAADNAGFPVALNLPGADVRATAAFPLGLVYISALLALGALAARLAWPGAWNAVSVVLAGITVIATFACAVDTFLRVRTRRAVEVRLPELLAAYDPAFALHWQAPAGTAYQAAMWLPYLERLGPPWFVLVRTTTNLHDVRGLTSAPIVLRKALEDLDPVVVPSLRAVFYVNTAVRNSHMVRYSHLTHVQLNHGDSDKAPSFNPVFRMYDRDFVAGQAAIDRFAANGVYMPEQLFTIVGRPQVEDVAVARGPIAQVTGPTVLYAPTWSGFYADSDYSSLRNGAALVEALLAHGCTVIFRPHPYSRRDAALAAQCDAIYALLTADTARAGRAHLHGAQAERTMSIVDCFNASDALVSDVSSVVNDYLYSEKPFAMVAVSEPASTFRASFPVAAAAYVLDGHDGLTGADEVLQSMLSLDPLQAQRRALKTYYLGDIPAEHYADRFLAEARAVLGPAPSSQE</sequence>
<feature type="transmembrane region" description="Helical" evidence="1">
    <location>
        <begin position="190"/>
        <end position="212"/>
    </location>
</feature>
<dbReference type="OrthoDB" id="7806295at2"/>
<feature type="transmembrane region" description="Helical" evidence="1">
    <location>
        <begin position="119"/>
        <end position="140"/>
    </location>
</feature>
<dbReference type="EMBL" id="QWKP01000209">
    <property type="protein sequence ID" value="RHA38889.1"/>
    <property type="molecule type" value="Genomic_DNA"/>
</dbReference>
<proteinExistence type="predicted"/>
<dbReference type="Pfam" id="PF04464">
    <property type="entry name" value="Glyphos_transf"/>
    <property type="match status" value="1"/>
</dbReference>
<dbReference type="GO" id="GO:0047355">
    <property type="term" value="F:CDP-glycerol glycerophosphotransferase activity"/>
    <property type="evidence" value="ECO:0007669"/>
    <property type="project" value="InterPro"/>
</dbReference>
<evidence type="ECO:0000313" key="3">
    <source>
        <dbReference type="Proteomes" id="UP000283374"/>
    </source>
</evidence>
<dbReference type="AlphaFoldDB" id="A0A413RJP0"/>
<dbReference type="Proteomes" id="UP000283374">
    <property type="component" value="Unassembled WGS sequence"/>
</dbReference>
<protein>
    <submittedName>
        <fullName evidence="2">Glycosyl transferase</fullName>
    </submittedName>
</protein>
<organism evidence="2 3">
    <name type="scientific">Cellulomonas rhizosphaerae</name>
    <dbReference type="NCBI Taxonomy" id="2293719"/>
    <lineage>
        <taxon>Bacteria</taxon>
        <taxon>Bacillati</taxon>
        <taxon>Actinomycetota</taxon>
        <taxon>Actinomycetes</taxon>
        <taxon>Micrococcales</taxon>
        <taxon>Cellulomonadaceae</taxon>
        <taxon>Cellulomonas</taxon>
    </lineage>
</organism>
<reference evidence="2 3" key="1">
    <citation type="submission" date="2018-08" db="EMBL/GenBank/DDBJ databases">
        <title>Cellulomonas rhizosphaerae sp. nov., a novel actinomycete isolated from soil.</title>
        <authorList>
            <person name="Tian Y."/>
        </authorList>
    </citation>
    <scope>NUCLEOTIDE SEQUENCE [LARGE SCALE GENOMIC DNA]</scope>
    <source>
        <strain evidence="2 3">NEAU-TCZ24</strain>
    </source>
</reference>
<feature type="transmembrane region" description="Helical" evidence="1">
    <location>
        <begin position="63"/>
        <end position="81"/>
    </location>
</feature>
<dbReference type="Gene3D" id="3.40.50.12580">
    <property type="match status" value="1"/>
</dbReference>
<keyword evidence="1" id="KW-1133">Transmembrane helix</keyword>
<keyword evidence="1" id="KW-0812">Transmembrane</keyword>
<gene>
    <name evidence="2" type="ORF">D1825_12785</name>
</gene>
<feature type="transmembrane region" description="Helical" evidence="1">
    <location>
        <begin position="34"/>
        <end position="57"/>
    </location>
</feature>
<dbReference type="GO" id="GO:0016020">
    <property type="term" value="C:membrane"/>
    <property type="evidence" value="ECO:0007669"/>
    <property type="project" value="InterPro"/>
</dbReference>
<name>A0A413RJP0_9CELL</name>